<reference evidence="1" key="1">
    <citation type="submission" date="2020-05" db="EMBL/GenBank/DDBJ databases">
        <authorList>
            <person name="Chiriac C."/>
            <person name="Salcher M."/>
            <person name="Ghai R."/>
            <person name="Kavagutti S V."/>
        </authorList>
    </citation>
    <scope>NUCLEOTIDE SEQUENCE</scope>
</reference>
<sequence>MKPEQYQIGIDTFKRMEANCTQDEILAFCKGNIDKYNWRKKGSDLEDFKKIIDYANFAIKQLKKMKTAVEWLLEELTMASFDQQQIAINKAKEMEKQQIIASGNSCALSQCILNRKVDLLSLQELEEFAEKKAINFGELYYNETFNKNY</sequence>
<dbReference type="InterPro" id="IPR021739">
    <property type="entry name" value="SaV-like"/>
</dbReference>
<name>A0A6J7X366_9CAUD</name>
<evidence type="ECO:0000313" key="1">
    <source>
        <dbReference type="EMBL" id="CAB5223679.1"/>
    </source>
</evidence>
<proteinExistence type="predicted"/>
<dbReference type="Pfam" id="PF11753">
    <property type="entry name" value="DUF3310"/>
    <property type="match status" value="1"/>
</dbReference>
<dbReference type="EMBL" id="LR798324">
    <property type="protein sequence ID" value="CAB5223679.1"/>
    <property type="molecule type" value="Genomic_DNA"/>
</dbReference>
<gene>
    <name evidence="1" type="ORF">UFOVP388_14</name>
</gene>
<organism evidence="1">
    <name type="scientific">uncultured Caudovirales phage</name>
    <dbReference type="NCBI Taxonomy" id="2100421"/>
    <lineage>
        <taxon>Viruses</taxon>
        <taxon>Duplodnaviria</taxon>
        <taxon>Heunggongvirae</taxon>
        <taxon>Uroviricota</taxon>
        <taxon>Caudoviricetes</taxon>
        <taxon>Peduoviridae</taxon>
        <taxon>Maltschvirus</taxon>
        <taxon>Maltschvirus maltsch</taxon>
    </lineage>
</organism>
<accession>A0A6J7X366</accession>
<protein>
    <submittedName>
        <fullName evidence="1">SaV-like</fullName>
    </submittedName>
</protein>